<evidence type="ECO:0000313" key="2">
    <source>
        <dbReference type="Proteomes" id="UP000280346"/>
    </source>
</evidence>
<organism evidence="1 2">
    <name type="scientific">Azospirillum doebereinerae</name>
    <dbReference type="NCBI Taxonomy" id="92933"/>
    <lineage>
        <taxon>Bacteria</taxon>
        <taxon>Pseudomonadati</taxon>
        <taxon>Pseudomonadota</taxon>
        <taxon>Alphaproteobacteria</taxon>
        <taxon>Rhodospirillales</taxon>
        <taxon>Azospirillaceae</taxon>
        <taxon>Azospirillum</taxon>
    </lineage>
</organism>
<keyword evidence="2" id="KW-1185">Reference proteome</keyword>
<sequence>MAFVELTDTTGATVLVNPAAVLFLRDTEDGETELHLGGRPDPLRVSGKPADIARALENAAPTLAEPTLSLLG</sequence>
<evidence type="ECO:0000313" key="1">
    <source>
        <dbReference type="EMBL" id="RUQ74456.1"/>
    </source>
</evidence>
<accession>A0A433JCJ5</accession>
<dbReference type="AlphaFoldDB" id="A0A433JCJ5"/>
<dbReference type="RefSeq" id="WP_126995517.1">
    <property type="nucleotide sequence ID" value="NZ_JBNPXW010000006.1"/>
</dbReference>
<name>A0A433JCJ5_9PROT</name>
<reference evidence="1 2" key="1">
    <citation type="submission" date="2018-12" db="EMBL/GenBank/DDBJ databases">
        <authorList>
            <person name="Yang Y."/>
        </authorList>
    </citation>
    <scope>NUCLEOTIDE SEQUENCE [LARGE SCALE GENOMIC DNA]</scope>
    <source>
        <strain evidence="1 2">GSF71</strain>
    </source>
</reference>
<dbReference type="EMBL" id="RZIJ01000003">
    <property type="protein sequence ID" value="RUQ74456.1"/>
    <property type="molecule type" value="Genomic_DNA"/>
</dbReference>
<dbReference type="Proteomes" id="UP000280346">
    <property type="component" value="Unassembled WGS sequence"/>
</dbReference>
<gene>
    <name evidence="1" type="ORF">EJ913_05235</name>
</gene>
<protein>
    <submittedName>
        <fullName evidence="1">Uncharacterized protein</fullName>
    </submittedName>
</protein>
<proteinExistence type="predicted"/>
<comment type="caution">
    <text evidence="1">The sequence shown here is derived from an EMBL/GenBank/DDBJ whole genome shotgun (WGS) entry which is preliminary data.</text>
</comment>
<dbReference type="OrthoDB" id="7306868at2"/>